<organism evidence="1 2">
    <name type="scientific">Lactococcus lactis subsp. lactis</name>
    <name type="common">Streptococcus lactis</name>
    <dbReference type="NCBI Taxonomy" id="1360"/>
    <lineage>
        <taxon>Bacteria</taxon>
        <taxon>Bacillati</taxon>
        <taxon>Bacillota</taxon>
        <taxon>Bacilli</taxon>
        <taxon>Lactobacillales</taxon>
        <taxon>Streptococcaceae</taxon>
        <taxon>Lactococcus</taxon>
    </lineage>
</organism>
<name>A0A0V8DM48_LACLL</name>
<sequence>MEENTINIAYGISLMMKKHGKLSQAKASKRFKQFLSEIEPFISEDEFWELTEIENSLQIMESKEFEAWKRIASQFYTTRAQ</sequence>
<evidence type="ECO:0000313" key="1">
    <source>
        <dbReference type="EMBL" id="KSU14362.1"/>
    </source>
</evidence>
<comment type="caution">
    <text evidence="1">The sequence shown here is derived from an EMBL/GenBank/DDBJ whole genome shotgun (WGS) entry which is preliminary data.</text>
</comment>
<dbReference type="EMBL" id="LKLS01000214">
    <property type="protein sequence ID" value="KSU14362.1"/>
    <property type="molecule type" value="Genomic_DNA"/>
</dbReference>
<protein>
    <submittedName>
        <fullName evidence="1">Uncharacterized protein</fullName>
    </submittedName>
</protein>
<proteinExistence type="predicted"/>
<dbReference type="RefSeq" id="WP_058225461.1">
    <property type="nucleotide sequence ID" value="NZ_LKLS01000214.1"/>
</dbReference>
<evidence type="ECO:0000313" key="2">
    <source>
        <dbReference type="Proteomes" id="UP000053612"/>
    </source>
</evidence>
<dbReference type="PATRIC" id="fig|1360.109.peg.586"/>
<gene>
    <name evidence="1" type="ORF">LMG9449_2603</name>
</gene>
<dbReference type="AlphaFoldDB" id="A0A0V8DM48"/>
<reference evidence="2" key="1">
    <citation type="submission" date="2015-10" db="EMBL/GenBank/DDBJ databases">
        <title>Draft Genome Sequences of 11 Lactococcus lactis subspecies cremoris strains.</title>
        <authorList>
            <person name="Wels M."/>
            <person name="Backus L."/>
            <person name="Boekhorst J."/>
            <person name="Dijkstra A."/>
            <person name="Beerthuizen M."/>
            <person name="Kelly W."/>
            <person name="Siezen R."/>
            <person name="Bachmann H."/>
            <person name="Van Hijum S."/>
        </authorList>
    </citation>
    <scope>NUCLEOTIDE SEQUENCE [LARGE SCALE GENOMIC DNA]</scope>
    <source>
        <strain evidence="2">LMG9449</strain>
    </source>
</reference>
<accession>A0A0V8DM48</accession>
<dbReference type="Proteomes" id="UP000053612">
    <property type="component" value="Unassembled WGS sequence"/>
</dbReference>